<reference evidence="2 3" key="1">
    <citation type="submission" date="2020-08" db="EMBL/GenBank/DDBJ databases">
        <title>Genomic Encyclopedia of Type Strains, Phase III (KMG-III): the genomes of soil and plant-associated and newly described type strains.</title>
        <authorList>
            <person name="Whitman W."/>
        </authorList>
    </citation>
    <scope>NUCLEOTIDE SEQUENCE [LARGE SCALE GENOMIC DNA]</scope>
    <source>
        <strain evidence="2 3">SFB5A</strain>
    </source>
</reference>
<dbReference type="EMBL" id="JACHJY010000001">
    <property type="protein sequence ID" value="MBB4979565.1"/>
    <property type="molecule type" value="Genomic_DNA"/>
</dbReference>
<evidence type="ECO:0000313" key="2">
    <source>
        <dbReference type="EMBL" id="MBB4979565.1"/>
    </source>
</evidence>
<proteinExistence type="predicted"/>
<evidence type="ECO:0000313" key="3">
    <source>
        <dbReference type="Proteomes" id="UP000582643"/>
    </source>
</evidence>
<comment type="caution">
    <text evidence="2">The sequence shown here is derived from an EMBL/GenBank/DDBJ whole genome shotgun (WGS) entry which is preliminary data.</text>
</comment>
<evidence type="ECO:0000256" key="1">
    <source>
        <dbReference type="SAM" id="Phobius"/>
    </source>
</evidence>
<accession>A0A7W7X974</accession>
<dbReference type="RefSeq" id="WP_184929907.1">
    <property type="nucleotide sequence ID" value="NZ_JACHJY010000001.1"/>
</dbReference>
<keyword evidence="1" id="KW-0812">Transmembrane</keyword>
<protein>
    <submittedName>
        <fullName evidence="2">Uncharacterized protein</fullName>
    </submittedName>
</protein>
<keyword evidence="1" id="KW-0472">Membrane</keyword>
<keyword evidence="1" id="KW-1133">Transmembrane helix</keyword>
<name>A0A7W7X974_9ACTN</name>
<organism evidence="2 3">
    <name type="scientific">Streptomyces nymphaeiformis</name>
    <dbReference type="NCBI Taxonomy" id="2663842"/>
    <lineage>
        <taxon>Bacteria</taxon>
        <taxon>Bacillati</taxon>
        <taxon>Actinomycetota</taxon>
        <taxon>Actinomycetes</taxon>
        <taxon>Kitasatosporales</taxon>
        <taxon>Streptomycetaceae</taxon>
        <taxon>Streptomyces</taxon>
    </lineage>
</organism>
<gene>
    <name evidence="2" type="ORF">GGE06_000453</name>
</gene>
<sequence length="142" mass="15056">MGRGRSDSRWTLDEKNWSRPWWTPLTAVVLAAVTWGLLGLVEGGCRTGPRGGCVAAEGYRLNGWVLFLAAMPAYLVVATGLVTDRWPPALGLTLGGTGCAAYVLTQGRTPAHMGIAGALLVLAALAPALTWWRKRQAASLTP</sequence>
<dbReference type="AlphaFoldDB" id="A0A7W7X974"/>
<feature type="transmembrane region" description="Helical" evidence="1">
    <location>
        <begin position="61"/>
        <end position="82"/>
    </location>
</feature>
<dbReference type="Proteomes" id="UP000582643">
    <property type="component" value="Unassembled WGS sequence"/>
</dbReference>
<feature type="transmembrane region" description="Helical" evidence="1">
    <location>
        <begin position="21"/>
        <end position="41"/>
    </location>
</feature>
<keyword evidence="3" id="KW-1185">Reference proteome</keyword>
<feature type="transmembrane region" description="Helical" evidence="1">
    <location>
        <begin position="111"/>
        <end position="132"/>
    </location>
</feature>